<protein>
    <submittedName>
        <fullName evidence="2">Putative regulatory protein, FmdB family</fullName>
    </submittedName>
</protein>
<evidence type="ECO:0000313" key="3">
    <source>
        <dbReference type="Proteomes" id="UP000013520"/>
    </source>
</evidence>
<dbReference type="STRING" id="767817.Desgi_2750"/>
<organism evidence="2 3">
    <name type="scientific">Desulfoscipio gibsoniae DSM 7213</name>
    <dbReference type="NCBI Taxonomy" id="767817"/>
    <lineage>
        <taxon>Bacteria</taxon>
        <taxon>Bacillati</taxon>
        <taxon>Bacillota</taxon>
        <taxon>Clostridia</taxon>
        <taxon>Eubacteriales</taxon>
        <taxon>Desulfallaceae</taxon>
        <taxon>Desulfoscipio</taxon>
    </lineage>
</organism>
<dbReference type="SMART" id="SM00834">
    <property type="entry name" value="CxxC_CXXC_SSSS"/>
    <property type="match status" value="1"/>
</dbReference>
<dbReference type="InterPro" id="IPR013429">
    <property type="entry name" value="Regulatory_FmdB_Zinc_ribbon"/>
</dbReference>
<dbReference type="HOGENOM" id="CLU_136025_4_0_9"/>
<name>R4KHR3_9FIRM</name>
<evidence type="ECO:0000313" key="2">
    <source>
        <dbReference type="EMBL" id="AGL02154.1"/>
    </source>
</evidence>
<dbReference type="EMBL" id="CP003273">
    <property type="protein sequence ID" value="AGL02154.1"/>
    <property type="molecule type" value="Genomic_DNA"/>
</dbReference>
<dbReference type="RefSeq" id="WP_006521885.1">
    <property type="nucleotide sequence ID" value="NC_021184.1"/>
</dbReference>
<dbReference type="Pfam" id="PF09723">
    <property type="entry name" value="Zn_ribbon_8"/>
    <property type="match status" value="1"/>
</dbReference>
<dbReference type="NCBIfam" id="TIGR02605">
    <property type="entry name" value="CxxC_CxxC_SSSS"/>
    <property type="match status" value="1"/>
</dbReference>
<evidence type="ECO:0000259" key="1">
    <source>
        <dbReference type="SMART" id="SM00834"/>
    </source>
</evidence>
<reference evidence="2 3" key="1">
    <citation type="submission" date="2012-01" db="EMBL/GenBank/DDBJ databases">
        <title>Complete sequence of Desulfotomaculum gibsoniae DSM 7213.</title>
        <authorList>
            <consortium name="US DOE Joint Genome Institute"/>
            <person name="Lucas S."/>
            <person name="Han J."/>
            <person name="Lapidus A."/>
            <person name="Cheng J.-F."/>
            <person name="Goodwin L."/>
            <person name="Pitluck S."/>
            <person name="Peters L."/>
            <person name="Ovchinnikova G."/>
            <person name="Teshima H."/>
            <person name="Detter J.C."/>
            <person name="Han C."/>
            <person name="Tapia R."/>
            <person name="Land M."/>
            <person name="Hauser L."/>
            <person name="Kyrpides N."/>
            <person name="Ivanova N."/>
            <person name="Pagani I."/>
            <person name="Parshina S."/>
            <person name="Plugge C."/>
            <person name="Muyzer G."/>
            <person name="Kuever J."/>
            <person name="Ivanova A."/>
            <person name="Nazina T."/>
            <person name="Klenk H.-P."/>
            <person name="Brambilla E."/>
            <person name="Spring S."/>
            <person name="Stams A.F."/>
            <person name="Woyke T."/>
        </authorList>
    </citation>
    <scope>NUCLEOTIDE SEQUENCE [LARGE SCALE GENOMIC DNA]</scope>
    <source>
        <strain evidence="2 3">DSM 7213</strain>
    </source>
</reference>
<dbReference type="KEGG" id="dgi:Desgi_2750"/>
<feature type="domain" description="Putative regulatory protein FmdB zinc ribbon" evidence="1">
    <location>
        <begin position="1"/>
        <end position="42"/>
    </location>
</feature>
<sequence>MPIYEYKCGCGKVFEVLQIPGRDNDQIKCPECGSEILSKVISKPFLPNAVGAPADLSTKATTCCGNKPENTGCTPGGCCGGGTKE</sequence>
<dbReference type="eggNOG" id="COG2331">
    <property type="taxonomic scope" value="Bacteria"/>
</dbReference>
<gene>
    <name evidence="2" type="ORF">Desgi_2750</name>
</gene>
<keyword evidence="3" id="KW-1185">Reference proteome</keyword>
<dbReference type="Proteomes" id="UP000013520">
    <property type="component" value="Chromosome"/>
</dbReference>
<proteinExistence type="predicted"/>
<dbReference type="OrthoDB" id="9813321at2"/>
<dbReference type="Gene3D" id="2.20.28.30">
    <property type="entry name" value="RNA polymerase ii, chain L"/>
    <property type="match status" value="1"/>
</dbReference>
<accession>R4KHR3</accession>
<dbReference type="AlphaFoldDB" id="R4KHR3"/>